<dbReference type="InterPro" id="IPR005467">
    <property type="entry name" value="His_kinase_dom"/>
</dbReference>
<dbReference type="PRINTS" id="PR00344">
    <property type="entry name" value="BCTRLSENSOR"/>
</dbReference>
<dbReference type="InterPro" id="IPR036097">
    <property type="entry name" value="HisK_dim/P_sf"/>
</dbReference>
<dbReference type="InterPro" id="IPR003594">
    <property type="entry name" value="HATPase_dom"/>
</dbReference>
<dbReference type="GO" id="GO:0005524">
    <property type="term" value="F:ATP binding"/>
    <property type="evidence" value="ECO:0007669"/>
    <property type="project" value="UniProtKB-KW"/>
</dbReference>
<dbReference type="Gene3D" id="3.30.565.10">
    <property type="entry name" value="Histidine kinase-like ATPase, C-terminal domain"/>
    <property type="match status" value="1"/>
</dbReference>
<dbReference type="CDD" id="cd00075">
    <property type="entry name" value="HATPase"/>
    <property type="match status" value="1"/>
</dbReference>
<dbReference type="GO" id="GO:0007234">
    <property type="term" value="P:osmosensory signaling via phosphorelay pathway"/>
    <property type="evidence" value="ECO:0007669"/>
    <property type="project" value="TreeGrafter"/>
</dbReference>
<dbReference type="AlphaFoldDB" id="A0A6J7JPC7"/>
<dbReference type="GO" id="GO:0030295">
    <property type="term" value="F:protein kinase activator activity"/>
    <property type="evidence" value="ECO:0007669"/>
    <property type="project" value="TreeGrafter"/>
</dbReference>
<dbReference type="InterPro" id="IPR003661">
    <property type="entry name" value="HisK_dim/P_dom"/>
</dbReference>
<evidence type="ECO:0000256" key="4">
    <source>
        <dbReference type="ARBA" id="ARBA00022679"/>
    </source>
</evidence>
<keyword evidence="3" id="KW-0597">Phosphoprotein</keyword>
<reference evidence="11" key="1">
    <citation type="submission" date="2020-05" db="EMBL/GenBank/DDBJ databases">
        <authorList>
            <person name="Chiriac C."/>
            <person name="Salcher M."/>
            <person name="Ghai R."/>
            <person name="Kavagutti S V."/>
        </authorList>
    </citation>
    <scope>NUCLEOTIDE SEQUENCE</scope>
</reference>
<evidence type="ECO:0000256" key="5">
    <source>
        <dbReference type="ARBA" id="ARBA00022741"/>
    </source>
</evidence>
<keyword evidence="6" id="KW-0418">Kinase</keyword>
<evidence type="ECO:0000256" key="6">
    <source>
        <dbReference type="ARBA" id="ARBA00022777"/>
    </source>
</evidence>
<accession>A0A6J7JPC7</accession>
<dbReference type="InterPro" id="IPR004358">
    <property type="entry name" value="Sig_transdc_His_kin-like_C"/>
</dbReference>
<evidence type="ECO:0000313" key="11">
    <source>
        <dbReference type="EMBL" id="CAB4944863.1"/>
    </source>
</evidence>
<feature type="domain" description="Histidine kinase" evidence="10">
    <location>
        <begin position="194"/>
        <end position="405"/>
    </location>
</feature>
<dbReference type="InterPro" id="IPR036890">
    <property type="entry name" value="HATPase_C_sf"/>
</dbReference>
<evidence type="ECO:0000256" key="3">
    <source>
        <dbReference type="ARBA" id="ARBA00022553"/>
    </source>
</evidence>
<dbReference type="Gene3D" id="1.10.287.130">
    <property type="match status" value="1"/>
</dbReference>
<evidence type="ECO:0000256" key="7">
    <source>
        <dbReference type="ARBA" id="ARBA00022840"/>
    </source>
</evidence>
<dbReference type="PANTHER" id="PTHR42878">
    <property type="entry name" value="TWO-COMPONENT HISTIDINE KINASE"/>
    <property type="match status" value="1"/>
</dbReference>
<keyword evidence="7" id="KW-0067">ATP-binding</keyword>
<keyword evidence="9" id="KW-0812">Transmembrane</keyword>
<keyword evidence="8" id="KW-0902">Two-component regulatory system</keyword>
<name>A0A6J7JPC7_9ZZZZ</name>
<evidence type="ECO:0000256" key="1">
    <source>
        <dbReference type="ARBA" id="ARBA00000085"/>
    </source>
</evidence>
<dbReference type="EC" id="2.7.13.3" evidence="2"/>
<dbReference type="SMART" id="SM00387">
    <property type="entry name" value="HATPase_c"/>
    <property type="match status" value="1"/>
</dbReference>
<feature type="transmembrane region" description="Helical" evidence="9">
    <location>
        <begin position="20"/>
        <end position="41"/>
    </location>
</feature>
<dbReference type="InterPro" id="IPR050351">
    <property type="entry name" value="BphY/WalK/GraS-like"/>
</dbReference>
<evidence type="ECO:0000256" key="8">
    <source>
        <dbReference type="ARBA" id="ARBA00023012"/>
    </source>
</evidence>
<dbReference type="GO" id="GO:0000155">
    <property type="term" value="F:phosphorelay sensor kinase activity"/>
    <property type="evidence" value="ECO:0007669"/>
    <property type="project" value="InterPro"/>
</dbReference>
<sequence>MQSSYRLPHAGSFPLVDSTKVAIFIVFAILIAALIILMITCTRSQRLLLRRALLARALEEQLRAIVEASHHATVAMRLDSDSETGSGTWRIAAALGGLDTTFLGPSRDSLVEADTASLGWAIDDLLDEVNRSHSGRERLIHPADGQGAPRALHLVAEPVAPGLITLIVRDVTAEESAREARELAFTQRLSALAMNEHQIKTPLSAAAGWAELLAGDDIGLDADTKQHAAERISTIIARTITAINEDIDELREHGRGGPGEQPSADTSLLLALSVHAFEAALGCDISLEAAGGLLARCPPSVYRQIVDQLLENSAKYSPSGRAIWVATWREDDCIVTSITDEGLGIPLDVDIFEPYVRASPDLGPEGSGLGLHIVRTLVEQHAGSVLARRNPGDGSTFEVRLPAVAPNPPASG</sequence>
<dbReference type="PROSITE" id="PS50109">
    <property type="entry name" value="HIS_KIN"/>
    <property type="match status" value="1"/>
</dbReference>
<keyword evidence="5" id="KW-0547">Nucleotide-binding</keyword>
<dbReference type="SUPFAM" id="SSF55874">
    <property type="entry name" value="ATPase domain of HSP90 chaperone/DNA topoisomerase II/histidine kinase"/>
    <property type="match status" value="1"/>
</dbReference>
<keyword evidence="9" id="KW-0472">Membrane</keyword>
<evidence type="ECO:0000256" key="2">
    <source>
        <dbReference type="ARBA" id="ARBA00012438"/>
    </source>
</evidence>
<dbReference type="SUPFAM" id="SSF47384">
    <property type="entry name" value="Homodimeric domain of signal transducing histidine kinase"/>
    <property type="match status" value="1"/>
</dbReference>
<keyword evidence="9" id="KW-1133">Transmembrane helix</keyword>
<evidence type="ECO:0000259" key="10">
    <source>
        <dbReference type="PROSITE" id="PS50109"/>
    </source>
</evidence>
<gene>
    <name evidence="11" type="ORF">UFOPK3772_01165</name>
</gene>
<dbReference type="Pfam" id="PF02518">
    <property type="entry name" value="HATPase_c"/>
    <property type="match status" value="1"/>
</dbReference>
<dbReference type="PANTHER" id="PTHR42878:SF7">
    <property type="entry name" value="SENSOR HISTIDINE KINASE GLRK"/>
    <property type="match status" value="1"/>
</dbReference>
<protein>
    <recommendedName>
        <fullName evidence="2">histidine kinase</fullName>
        <ecNumber evidence="2">2.7.13.3</ecNumber>
    </recommendedName>
</protein>
<keyword evidence="4" id="KW-0808">Transferase</keyword>
<proteinExistence type="predicted"/>
<organism evidence="11">
    <name type="scientific">freshwater metagenome</name>
    <dbReference type="NCBI Taxonomy" id="449393"/>
    <lineage>
        <taxon>unclassified sequences</taxon>
        <taxon>metagenomes</taxon>
        <taxon>ecological metagenomes</taxon>
    </lineage>
</organism>
<evidence type="ECO:0000256" key="9">
    <source>
        <dbReference type="SAM" id="Phobius"/>
    </source>
</evidence>
<comment type="catalytic activity">
    <reaction evidence="1">
        <text>ATP + protein L-histidine = ADP + protein N-phospho-L-histidine.</text>
        <dbReference type="EC" id="2.7.13.3"/>
    </reaction>
</comment>
<dbReference type="CDD" id="cd00082">
    <property type="entry name" value="HisKA"/>
    <property type="match status" value="1"/>
</dbReference>
<dbReference type="GO" id="GO:0000156">
    <property type="term" value="F:phosphorelay response regulator activity"/>
    <property type="evidence" value="ECO:0007669"/>
    <property type="project" value="TreeGrafter"/>
</dbReference>
<dbReference type="EMBL" id="CAFBNE010000029">
    <property type="protein sequence ID" value="CAB4944863.1"/>
    <property type="molecule type" value="Genomic_DNA"/>
</dbReference>